<dbReference type="Gene3D" id="3.10.28.10">
    <property type="entry name" value="Homing endonucleases"/>
    <property type="match status" value="1"/>
</dbReference>
<comment type="caution">
    <text evidence="2">The sequence shown here is derived from an EMBL/GenBank/DDBJ whole genome shotgun (WGS) entry which is preliminary data.</text>
</comment>
<dbReference type="GO" id="GO:0004519">
    <property type="term" value="F:endonuclease activity"/>
    <property type="evidence" value="ECO:0007669"/>
    <property type="project" value="InterPro"/>
</dbReference>
<dbReference type="Proteomes" id="UP000178264">
    <property type="component" value="Unassembled WGS sequence"/>
</dbReference>
<dbReference type="Pfam" id="PF00961">
    <property type="entry name" value="LAGLIDADG_1"/>
    <property type="match status" value="1"/>
</dbReference>
<evidence type="ECO:0000313" key="2">
    <source>
        <dbReference type="EMBL" id="OGL87638.1"/>
    </source>
</evidence>
<dbReference type="InterPro" id="IPR004860">
    <property type="entry name" value="LAGLIDADG_dom"/>
</dbReference>
<evidence type="ECO:0000259" key="1">
    <source>
        <dbReference type="Pfam" id="PF00961"/>
    </source>
</evidence>
<dbReference type="PANTHER" id="PTHR36181:SF2">
    <property type="entry name" value="INTRON-ENCODED ENDONUCLEASE AI3-RELATED"/>
    <property type="match status" value="1"/>
</dbReference>
<gene>
    <name evidence="2" type="ORF">A3I42_04800</name>
</gene>
<evidence type="ECO:0000313" key="3">
    <source>
        <dbReference type="Proteomes" id="UP000178264"/>
    </source>
</evidence>
<dbReference type="EMBL" id="MGER01000067">
    <property type="protein sequence ID" value="OGL87638.1"/>
    <property type="molecule type" value="Genomic_DNA"/>
</dbReference>
<dbReference type="InterPro" id="IPR027434">
    <property type="entry name" value="Homing_endonucl"/>
</dbReference>
<protein>
    <recommendedName>
        <fullName evidence="1">Homing endonuclease LAGLIDADG domain-containing protein</fullName>
    </recommendedName>
</protein>
<dbReference type="SUPFAM" id="SSF55608">
    <property type="entry name" value="Homing endonucleases"/>
    <property type="match status" value="1"/>
</dbReference>
<name>A0A1F7VBW5_9BACT</name>
<feature type="domain" description="Homing endonuclease LAGLIDADG" evidence="1">
    <location>
        <begin position="19"/>
        <end position="117"/>
    </location>
</feature>
<dbReference type="PANTHER" id="PTHR36181">
    <property type="entry name" value="INTRON-ENCODED ENDONUCLEASE AI3-RELATED"/>
    <property type="match status" value="1"/>
</dbReference>
<reference evidence="2 3" key="1">
    <citation type="journal article" date="2016" name="Nat. Commun.">
        <title>Thousands of microbial genomes shed light on interconnected biogeochemical processes in an aquifer system.</title>
        <authorList>
            <person name="Anantharaman K."/>
            <person name="Brown C.T."/>
            <person name="Hug L.A."/>
            <person name="Sharon I."/>
            <person name="Castelle C.J."/>
            <person name="Probst A.J."/>
            <person name="Thomas B.C."/>
            <person name="Singh A."/>
            <person name="Wilkins M.J."/>
            <person name="Karaoz U."/>
            <person name="Brodie E.L."/>
            <person name="Williams K.H."/>
            <person name="Hubbard S.S."/>
            <person name="Banfield J.F."/>
        </authorList>
    </citation>
    <scope>NUCLEOTIDE SEQUENCE [LARGE SCALE GENOMIC DNA]</scope>
</reference>
<accession>A0A1F7VBW5</accession>
<sequence length="188" mass="22211">MQDNIQWLKQISPAIGYYLAGFADGEGSFNVSLRRRDDHAMGWQVVLTFNVSQKDSRILAYFKRYLGCGRLQERQDGVYYYVVSNPRSIIERIIPFFEKYRFLSSRKLFNFAIFKQIAMLVEKNQHLTQEGLNKIVQLHEKLNEGRGRKRKYNVSDYQQSLQENPQRLYARPLPRAKRSEDDIVRSHG</sequence>
<proteinExistence type="predicted"/>
<dbReference type="AlphaFoldDB" id="A0A1F7VBW5"/>
<dbReference type="InterPro" id="IPR051289">
    <property type="entry name" value="LAGLIDADG_Endonuclease"/>
</dbReference>
<organism evidence="2 3">
    <name type="scientific">Candidatus Uhrbacteria bacterium RIFCSPLOWO2_02_FULL_49_11</name>
    <dbReference type="NCBI Taxonomy" id="1802409"/>
    <lineage>
        <taxon>Bacteria</taxon>
        <taxon>Candidatus Uhriibacteriota</taxon>
    </lineage>
</organism>